<evidence type="ECO:0000313" key="3">
    <source>
        <dbReference type="Proteomes" id="UP000824890"/>
    </source>
</evidence>
<protein>
    <submittedName>
        <fullName evidence="2">Uncharacterized protein</fullName>
    </submittedName>
</protein>
<gene>
    <name evidence="2" type="ORF">HID58_089561</name>
</gene>
<keyword evidence="1" id="KW-0175">Coiled coil</keyword>
<dbReference type="EMBL" id="JAGKQM010000019">
    <property type="protein sequence ID" value="KAH0861300.1"/>
    <property type="molecule type" value="Genomic_DNA"/>
</dbReference>
<name>A0ABQ7Y2E6_BRANA</name>
<dbReference type="Proteomes" id="UP000824890">
    <property type="component" value="Unassembled WGS sequence"/>
</dbReference>
<keyword evidence="3" id="KW-1185">Reference proteome</keyword>
<feature type="coiled-coil region" evidence="1">
    <location>
        <begin position="47"/>
        <end position="74"/>
    </location>
</feature>
<evidence type="ECO:0000313" key="2">
    <source>
        <dbReference type="EMBL" id="KAH0861300.1"/>
    </source>
</evidence>
<evidence type="ECO:0000256" key="1">
    <source>
        <dbReference type="SAM" id="Coils"/>
    </source>
</evidence>
<proteinExistence type="predicted"/>
<sequence length="105" mass="11703">RNRKAGGVAIVEAMLELAAASKMRAAALTKKNGDNLQDGVGDWLFAAEGKEAAAAEEESRGEEEEEELELLHMDSTTPRELVADSLRDSIAFTMWDDFMNKWEEW</sequence>
<reference evidence="2 3" key="1">
    <citation type="submission" date="2021-05" db="EMBL/GenBank/DDBJ databases">
        <title>Genome Assembly of Synthetic Allotetraploid Brassica napus Reveals Homoeologous Exchanges between Subgenomes.</title>
        <authorList>
            <person name="Davis J.T."/>
        </authorList>
    </citation>
    <scope>NUCLEOTIDE SEQUENCE [LARGE SCALE GENOMIC DNA]</scope>
    <source>
        <strain evidence="3">cv. Da-Ae</strain>
        <tissue evidence="2">Seedling</tissue>
    </source>
</reference>
<accession>A0ABQ7Y2E6</accession>
<organism evidence="2 3">
    <name type="scientific">Brassica napus</name>
    <name type="common">Rape</name>
    <dbReference type="NCBI Taxonomy" id="3708"/>
    <lineage>
        <taxon>Eukaryota</taxon>
        <taxon>Viridiplantae</taxon>
        <taxon>Streptophyta</taxon>
        <taxon>Embryophyta</taxon>
        <taxon>Tracheophyta</taxon>
        <taxon>Spermatophyta</taxon>
        <taxon>Magnoliopsida</taxon>
        <taxon>eudicotyledons</taxon>
        <taxon>Gunneridae</taxon>
        <taxon>Pentapetalae</taxon>
        <taxon>rosids</taxon>
        <taxon>malvids</taxon>
        <taxon>Brassicales</taxon>
        <taxon>Brassicaceae</taxon>
        <taxon>Brassiceae</taxon>
        <taxon>Brassica</taxon>
    </lineage>
</organism>
<feature type="non-terminal residue" evidence="2">
    <location>
        <position position="1"/>
    </location>
</feature>
<comment type="caution">
    <text evidence="2">The sequence shown here is derived from an EMBL/GenBank/DDBJ whole genome shotgun (WGS) entry which is preliminary data.</text>
</comment>